<evidence type="ECO:0000313" key="3">
    <source>
        <dbReference type="Proteomes" id="UP001597400"/>
    </source>
</evidence>
<feature type="transmembrane region" description="Helical" evidence="1">
    <location>
        <begin position="57"/>
        <end position="78"/>
    </location>
</feature>
<protein>
    <recommendedName>
        <fullName evidence="4">Iron transporter</fullName>
    </recommendedName>
</protein>
<dbReference type="EMBL" id="JBHUGS010000003">
    <property type="protein sequence ID" value="MFD1951560.1"/>
    <property type="molecule type" value="Genomic_DNA"/>
</dbReference>
<proteinExistence type="predicted"/>
<evidence type="ECO:0000313" key="2">
    <source>
        <dbReference type="EMBL" id="MFD1951560.1"/>
    </source>
</evidence>
<keyword evidence="1" id="KW-1133">Transmembrane helix</keyword>
<evidence type="ECO:0000256" key="1">
    <source>
        <dbReference type="SAM" id="Phobius"/>
    </source>
</evidence>
<organism evidence="2 3">
    <name type="scientific">Sphingomonas arantia</name>
    <dbReference type="NCBI Taxonomy" id="1460676"/>
    <lineage>
        <taxon>Bacteria</taxon>
        <taxon>Pseudomonadati</taxon>
        <taxon>Pseudomonadota</taxon>
        <taxon>Alphaproteobacteria</taxon>
        <taxon>Sphingomonadales</taxon>
        <taxon>Sphingomonadaceae</taxon>
        <taxon>Sphingomonas</taxon>
    </lineage>
</organism>
<dbReference type="RefSeq" id="WP_380930322.1">
    <property type="nucleotide sequence ID" value="NZ_JBHUGS010000003.1"/>
</dbReference>
<keyword evidence="1" id="KW-0812">Transmembrane</keyword>
<reference evidence="3" key="1">
    <citation type="journal article" date="2019" name="Int. J. Syst. Evol. Microbiol.">
        <title>The Global Catalogue of Microorganisms (GCM) 10K type strain sequencing project: providing services to taxonomists for standard genome sequencing and annotation.</title>
        <authorList>
            <consortium name="The Broad Institute Genomics Platform"/>
            <consortium name="The Broad Institute Genome Sequencing Center for Infectious Disease"/>
            <person name="Wu L."/>
            <person name="Ma J."/>
        </authorList>
    </citation>
    <scope>NUCLEOTIDE SEQUENCE [LARGE SCALE GENOMIC DNA]</scope>
    <source>
        <strain evidence="3">CGMCC 1.12702</strain>
    </source>
</reference>
<gene>
    <name evidence="2" type="ORF">ACFSGX_12370</name>
</gene>
<feature type="transmembrane region" description="Helical" evidence="1">
    <location>
        <begin position="85"/>
        <end position="104"/>
    </location>
</feature>
<sequence>MASEVKITSQDRTMSDAWRRRGDAALRVIAAVPLGYAVACIWAMALARLLPMNAAEATVTATLVAFVICAGAAMWAYAAPSGWRAVWKLAAAGAPAGIAAWLSITATGRL</sequence>
<keyword evidence="1" id="KW-0472">Membrane</keyword>
<accession>A0ABW4TXV2</accession>
<comment type="caution">
    <text evidence="2">The sequence shown here is derived from an EMBL/GenBank/DDBJ whole genome shotgun (WGS) entry which is preliminary data.</text>
</comment>
<keyword evidence="3" id="KW-1185">Reference proteome</keyword>
<feature type="transmembrane region" description="Helical" evidence="1">
    <location>
        <begin position="24"/>
        <end position="45"/>
    </location>
</feature>
<evidence type="ECO:0008006" key="4">
    <source>
        <dbReference type="Google" id="ProtNLM"/>
    </source>
</evidence>
<dbReference type="Proteomes" id="UP001597400">
    <property type="component" value="Unassembled WGS sequence"/>
</dbReference>
<name>A0ABW4TXV2_9SPHN</name>